<reference evidence="1 2" key="1">
    <citation type="submission" date="2017-11" db="EMBL/GenBank/DDBJ databases">
        <title>Complete genome sequence of Streptomyces lavendulae subsp. lavendulae CCM 3239 (formerly 'Streptomyces aureofaciens CCM 3239'), the producer of the angucycline-type antibiotic auricin.</title>
        <authorList>
            <person name="Busche T."/>
            <person name="Novakova R."/>
            <person name="Al'Dilaimi A."/>
            <person name="Homerova D."/>
            <person name="Feckova L."/>
            <person name="Rezuchova B."/>
            <person name="Mingyar E."/>
            <person name="Csolleiova D."/>
            <person name="Bekeova C."/>
            <person name="Winkler A."/>
            <person name="Sevcikova B."/>
            <person name="Kalinowski J."/>
            <person name="Kormanec J."/>
            <person name="Ruckert C."/>
        </authorList>
    </citation>
    <scope>NUCLEOTIDE SEQUENCE [LARGE SCALE GENOMIC DNA]</scope>
    <source>
        <strain evidence="1 2">CCM 3239</strain>
    </source>
</reference>
<dbReference type="OrthoDB" id="162531at2"/>
<gene>
    <name evidence="1" type="ORF">SLAV_33290</name>
</gene>
<dbReference type="InterPro" id="IPR000835">
    <property type="entry name" value="HTH_MarR-typ"/>
</dbReference>
<dbReference type="AlphaFoldDB" id="A0A2K8PQS6"/>
<dbReference type="SUPFAM" id="SSF46785">
    <property type="entry name" value="Winged helix' DNA-binding domain"/>
    <property type="match status" value="1"/>
</dbReference>
<dbReference type="PROSITE" id="PS50995">
    <property type="entry name" value="HTH_MARR_2"/>
    <property type="match status" value="1"/>
</dbReference>
<dbReference type="KEGG" id="slx:SLAV_33290"/>
<dbReference type="PANTHER" id="PTHR33164:SF106">
    <property type="entry name" value="TRANSCRIPTIONAL REGULATORY PROTEIN"/>
    <property type="match status" value="1"/>
</dbReference>
<accession>A0A2K8PQS6</accession>
<dbReference type="InterPro" id="IPR036388">
    <property type="entry name" value="WH-like_DNA-bd_sf"/>
</dbReference>
<dbReference type="InterPro" id="IPR039422">
    <property type="entry name" value="MarR/SlyA-like"/>
</dbReference>
<dbReference type="Proteomes" id="UP000231791">
    <property type="component" value="Chromosome"/>
</dbReference>
<dbReference type="InterPro" id="IPR036390">
    <property type="entry name" value="WH_DNA-bd_sf"/>
</dbReference>
<sequence>MHGKTRPPVTAGEALARMDRFVALGLIGQQEMAQRLGLNVTDLTCLGHVLGAADAPLSAGDLAELTNLTTGAVTGVINRLERAGYAHRRPDPDDRRRVRVVADPAATVRVVAVYEPFYARLGTLFADYTPDEIAVIADWFERAAQEMRAHHEEVCGDPPGPAAP</sequence>
<dbReference type="PANTHER" id="PTHR33164">
    <property type="entry name" value="TRANSCRIPTIONAL REGULATOR, MARR FAMILY"/>
    <property type="match status" value="1"/>
</dbReference>
<dbReference type="Pfam" id="PF12802">
    <property type="entry name" value="MarR_2"/>
    <property type="match status" value="1"/>
</dbReference>
<proteinExistence type="predicted"/>
<organism evidence="1 2">
    <name type="scientific">Streptomyces lavendulae subsp. lavendulae</name>
    <dbReference type="NCBI Taxonomy" id="58340"/>
    <lineage>
        <taxon>Bacteria</taxon>
        <taxon>Bacillati</taxon>
        <taxon>Actinomycetota</taxon>
        <taxon>Actinomycetes</taxon>
        <taxon>Kitasatosporales</taxon>
        <taxon>Streptomycetaceae</taxon>
        <taxon>Streptomyces</taxon>
    </lineage>
</organism>
<keyword evidence="2" id="KW-1185">Reference proteome</keyword>
<dbReference type="RefSeq" id="WP_030231306.1">
    <property type="nucleotide sequence ID" value="NZ_CP024985.1"/>
</dbReference>
<protein>
    <submittedName>
        <fullName evidence="1">MarR family protein</fullName>
    </submittedName>
</protein>
<dbReference type="GO" id="GO:0003700">
    <property type="term" value="F:DNA-binding transcription factor activity"/>
    <property type="evidence" value="ECO:0007669"/>
    <property type="project" value="InterPro"/>
</dbReference>
<dbReference type="SMART" id="SM00347">
    <property type="entry name" value="HTH_MARR"/>
    <property type="match status" value="1"/>
</dbReference>
<dbReference type="EMBL" id="CP024985">
    <property type="protein sequence ID" value="ATZ28430.1"/>
    <property type="molecule type" value="Genomic_DNA"/>
</dbReference>
<evidence type="ECO:0000313" key="2">
    <source>
        <dbReference type="Proteomes" id="UP000231791"/>
    </source>
</evidence>
<dbReference type="Gene3D" id="1.10.10.10">
    <property type="entry name" value="Winged helix-like DNA-binding domain superfamily/Winged helix DNA-binding domain"/>
    <property type="match status" value="1"/>
</dbReference>
<dbReference type="GeneID" id="49387638"/>
<dbReference type="GO" id="GO:0006950">
    <property type="term" value="P:response to stress"/>
    <property type="evidence" value="ECO:0007669"/>
    <property type="project" value="TreeGrafter"/>
</dbReference>
<evidence type="ECO:0000313" key="1">
    <source>
        <dbReference type="EMBL" id="ATZ28430.1"/>
    </source>
</evidence>
<name>A0A2K8PQS6_STRLA</name>